<evidence type="ECO:0008006" key="3">
    <source>
        <dbReference type="Google" id="ProtNLM"/>
    </source>
</evidence>
<sequence>MSALSFSPKVPVKTNAGHRLLISNVQAASKELLTWTERGPHWNRAARACTAALTGNATPQEARRCFRIAAIENGRLLPRIEEEN</sequence>
<keyword evidence="2" id="KW-1185">Reference proteome</keyword>
<dbReference type="EMBL" id="AGSN01000129">
    <property type="protein sequence ID" value="EHH10304.1"/>
    <property type="molecule type" value="Genomic_DNA"/>
</dbReference>
<organism evidence="1 2">
    <name type="scientific">Mesorhizobium amorphae CCNWGS0123</name>
    <dbReference type="NCBI Taxonomy" id="1082933"/>
    <lineage>
        <taxon>Bacteria</taxon>
        <taxon>Pseudomonadati</taxon>
        <taxon>Pseudomonadota</taxon>
        <taxon>Alphaproteobacteria</taxon>
        <taxon>Hyphomicrobiales</taxon>
        <taxon>Phyllobacteriaceae</taxon>
        <taxon>Mesorhizobium</taxon>
    </lineage>
</organism>
<dbReference type="Proteomes" id="UP000002949">
    <property type="component" value="Unassembled WGS sequence"/>
</dbReference>
<dbReference type="OrthoDB" id="8083621at2"/>
<evidence type="ECO:0000313" key="1">
    <source>
        <dbReference type="EMBL" id="EHH10304.1"/>
    </source>
</evidence>
<dbReference type="RefSeq" id="WP_006203501.1">
    <property type="nucleotide sequence ID" value="NZ_AGSN01000129.1"/>
</dbReference>
<protein>
    <recommendedName>
        <fullName evidence="3">DUF982 domain-containing protein</fullName>
    </recommendedName>
</protein>
<dbReference type="InterPro" id="IPR010385">
    <property type="entry name" value="DUF982"/>
</dbReference>
<dbReference type="Pfam" id="PF06169">
    <property type="entry name" value="DUF982"/>
    <property type="match status" value="1"/>
</dbReference>
<evidence type="ECO:0000313" key="2">
    <source>
        <dbReference type="Proteomes" id="UP000002949"/>
    </source>
</evidence>
<proteinExistence type="predicted"/>
<dbReference type="Gene3D" id="6.10.250.730">
    <property type="match status" value="1"/>
</dbReference>
<accession>G6YD64</accession>
<dbReference type="AlphaFoldDB" id="G6YD64"/>
<reference evidence="1 2" key="1">
    <citation type="journal article" date="2012" name="J. Bacteriol.">
        <title>Draft Genome Sequence of Plant Growth-Promoting Rhizobium Mesorhizobium amorphae, Isolated from Zinc-Lead Mine Tailings.</title>
        <authorList>
            <person name="Hao X."/>
            <person name="Lin Y."/>
            <person name="Johnstone L."/>
            <person name="Baltrus D.A."/>
            <person name="Miller S.J."/>
            <person name="Wei G."/>
            <person name="Rensing C."/>
        </authorList>
    </citation>
    <scope>NUCLEOTIDE SEQUENCE [LARGE SCALE GENOMIC DNA]</scope>
    <source>
        <strain evidence="1 2">CCNWGS0123</strain>
    </source>
</reference>
<name>G6YD64_9HYPH</name>
<gene>
    <name evidence="1" type="ORF">MEA186_19505</name>
</gene>